<feature type="region of interest" description="Disordered" evidence="1">
    <location>
        <begin position="1"/>
        <end position="28"/>
    </location>
</feature>
<evidence type="ECO:0000313" key="2">
    <source>
        <dbReference type="EnsemblMetazoa" id="ADIR015015-PA"/>
    </source>
</evidence>
<dbReference type="EnsemblMetazoa" id="ADIR015015-RA">
    <property type="protein sequence ID" value="ADIR015015-PA"/>
    <property type="gene ID" value="ADIR015015"/>
</dbReference>
<accession>A0A182NYX6</accession>
<keyword evidence="3" id="KW-1185">Reference proteome</keyword>
<protein>
    <submittedName>
        <fullName evidence="2">Uncharacterized protein</fullName>
    </submittedName>
</protein>
<organism evidence="2 3">
    <name type="scientific">Anopheles dirus</name>
    <dbReference type="NCBI Taxonomy" id="7168"/>
    <lineage>
        <taxon>Eukaryota</taxon>
        <taxon>Metazoa</taxon>
        <taxon>Ecdysozoa</taxon>
        <taxon>Arthropoda</taxon>
        <taxon>Hexapoda</taxon>
        <taxon>Insecta</taxon>
        <taxon>Pterygota</taxon>
        <taxon>Neoptera</taxon>
        <taxon>Endopterygota</taxon>
        <taxon>Diptera</taxon>
        <taxon>Nematocera</taxon>
        <taxon>Culicoidea</taxon>
        <taxon>Culicidae</taxon>
        <taxon>Anophelinae</taxon>
        <taxon>Anopheles</taxon>
    </lineage>
</organism>
<dbReference type="Proteomes" id="UP000075884">
    <property type="component" value="Unassembled WGS sequence"/>
</dbReference>
<dbReference type="VEuPathDB" id="VectorBase:ADIR015015"/>
<reference evidence="2" key="2">
    <citation type="submission" date="2020-05" db="UniProtKB">
        <authorList>
            <consortium name="EnsemblMetazoa"/>
        </authorList>
    </citation>
    <scope>IDENTIFICATION</scope>
    <source>
        <strain evidence="2">WRAIR2</strain>
    </source>
</reference>
<dbReference type="AlphaFoldDB" id="A0A182NYX6"/>
<proteinExistence type="predicted"/>
<reference evidence="3" key="1">
    <citation type="submission" date="2013-03" db="EMBL/GenBank/DDBJ databases">
        <title>The Genome Sequence of Anopheles dirus WRAIR2.</title>
        <authorList>
            <consortium name="The Broad Institute Genomics Platform"/>
            <person name="Neafsey D.E."/>
            <person name="Walton C."/>
            <person name="Walker B."/>
            <person name="Young S.K."/>
            <person name="Zeng Q."/>
            <person name="Gargeya S."/>
            <person name="Fitzgerald M."/>
            <person name="Haas B."/>
            <person name="Abouelleil A."/>
            <person name="Allen A.W."/>
            <person name="Alvarado L."/>
            <person name="Arachchi H.M."/>
            <person name="Berlin A.M."/>
            <person name="Chapman S.B."/>
            <person name="Gainer-Dewar J."/>
            <person name="Goldberg J."/>
            <person name="Griggs A."/>
            <person name="Gujja S."/>
            <person name="Hansen M."/>
            <person name="Howarth C."/>
            <person name="Imamovic A."/>
            <person name="Ireland A."/>
            <person name="Larimer J."/>
            <person name="McCowan C."/>
            <person name="Murphy C."/>
            <person name="Pearson M."/>
            <person name="Poon T.W."/>
            <person name="Priest M."/>
            <person name="Roberts A."/>
            <person name="Saif S."/>
            <person name="Shea T."/>
            <person name="Sisk P."/>
            <person name="Sykes S."/>
            <person name="Wortman J."/>
            <person name="Nusbaum C."/>
            <person name="Birren B."/>
        </authorList>
    </citation>
    <scope>NUCLEOTIDE SEQUENCE [LARGE SCALE GENOMIC DNA]</scope>
    <source>
        <strain evidence="3">WRAIR2</strain>
    </source>
</reference>
<evidence type="ECO:0000256" key="1">
    <source>
        <dbReference type="SAM" id="MobiDB-lite"/>
    </source>
</evidence>
<name>A0A182NYX6_9DIPT</name>
<sequence length="114" mass="12997">ELQTNRKRAGTARIGTRRQQRLRRRTQAQSIRRLPECCLLQHPSQNASVSVALGAASYLLCCNRTDRTHQQRQRTERARECMCTSTATAACYYCCCYYRSATGRRVPACYDGSV</sequence>
<evidence type="ECO:0000313" key="3">
    <source>
        <dbReference type="Proteomes" id="UP000075884"/>
    </source>
</evidence>
<feature type="compositionally biased region" description="Basic residues" evidence="1">
    <location>
        <begin position="1"/>
        <end position="26"/>
    </location>
</feature>